<feature type="transmembrane region" description="Helical" evidence="4">
    <location>
        <begin position="175"/>
        <end position="195"/>
    </location>
</feature>
<proteinExistence type="predicted"/>
<evidence type="ECO:0000256" key="4">
    <source>
        <dbReference type="SAM" id="Phobius"/>
    </source>
</evidence>
<feature type="transmembrane region" description="Helical" evidence="4">
    <location>
        <begin position="20"/>
        <end position="43"/>
    </location>
</feature>
<feature type="transmembrane region" description="Helical" evidence="4">
    <location>
        <begin position="83"/>
        <end position="101"/>
    </location>
</feature>
<dbReference type="InterPro" id="IPR052714">
    <property type="entry name" value="MFS_Exporter"/>
</dbReference>
<feature type="transmembrane region" description="Helical" evidence="4">
    <location>
        <begin position="216"/>
        <end position="247"/>
    </location>
</feature>
<evidence type="ECO:0000313" key="6">
    <source>
        <dbReference type="EMBL" id="SFV73329.1"/>
    </source>
</evidence>
<dbReference type="InterPro" id="IPR036259">
    <property type="entry name" value="MFS_trans_sf"/>
</dbReference>
<dbReference type="PANTHER" id="PTHR23531:SF1">
    <property type="entry name" value="QUINOLENE RESISTANCE PROTEIN NORA"/>
    <property type="match status" value="1"/>
</dbReference>
<name>A0A1K1LF36_9BACT</name>
<feature type="transmembrane region" description="Helical" evidence="4">
    <location>
        <begin position="346"/>
        <end position="368"/>
    </location>
</feature>
<dbReference type="PANTHER" id="PTHR23531">
    <property type="entry name" value="QUINOLENE RESISTANCE PROTEIN NORA"/>
    <property type="match status" value="1"/>
</dbReference>
<evidence type="ECO:0000256" key="1">
    <source>
        <dbReference type="ARBA" id="ARBA00022692"/>
    </source>
</evidence>
<protein>
    <submittedName>
        <fullName evidence="6">Major facilitator superfamily MFS_1</fullName>
    </submittedName>
</protein>
<dbReference type="Gene3D" id="1.20.1250.20">
    <property type="entry name" value="MFS general substrate transporter like domains"/>
    <property type="match status" value="2"/>
</dbReference>
<feature type="transmembrane region" description="Helical" evidence="4">
    <location>
        <begin position="374"/>
        <end position="394"/>
    </location>
</feature>
<dbReference type="EMBL" id="LT630450">
    <property type="protein sequence ID" value="SFV73329.1"/>
    <property type="molecule type" value="Genomic_DNA"/>
</dbReference>
<evidence type="ECO:0000313" key="7">
    <source>
        <dbReference type="Proteomes" id="UP000186323"/>
    </source>
</evidence>
<dbReference type="SUPFAM" id="SSF103473">
    <property type="entry name" value="MFS general substrate transporter"/>
    <property type="match status" value="1"/>
</dbReference>
<keyword evidence="3 4" id="KW-0472">Membrane</keyword>
<dbReference type="GO" id="GO:0022857">
    <property type="term" value="F:transmembrane transporter activity"/>
    <property type="evidence" value="ECO:0007669"/>
    <property type="project" value="InterPro"/>
</dbReference>
<dbReference type="Proteomes" id="UP000186323">
    <property type="component" value="Chromosome I"/>
</dbReference>
<keyword evidence="7" id="KW-1185">Reference proteome</keyword>
<evidence type="ECO:0000256" key="3">
    <source>
        <dbReference type="ARBA" id="ARBA00023136"/>
    </source>
</evidence>
<feature type="transmembrane region" description="Helical" evidence="4">
    <location>
        <begin position="259"/>
        <end position="276"/>
    </location>
</feature>
<keyword evidence="2 4" id="KW-1133">Transmembrane helix</keyword>
<feature type="transmembrane region" description="Helical" evidence="4">
    <location>
        <begin position="145"/>
        <end position="163"/>
    </location>
</feature>
<sequence length="410" mass="44709">MLPTLPGNEKTQTLFSRDFILLFCMAMCNNSYMAVFYCFEQWLEGLQVSPNWRGILLSALFAMVLLWRPLASIVLLSRSKLPALLVTICLSSCIMLAYPFIHGPDSIWLILALRIAQGISLAVYSSCVVAVLVSCIPKGQSARGFAIFSLTTLLPYSIIPAVGEQILPLLGGEPRLFALMAVLAIPALCMLVPLAPKLRRPEISAATAKNQMTPRAVLHAMTHSGLACIYLACLSFSIMTALAIYFMKGLCVTTGATPAMFFMGYTITIILVRLFGGHVLDTLPRYRIVPLCAVALAISMTGLAWGPLWAFLPLTILYGLGLGLLYPLLAATIYDRSTDATRSINSNVMMLTFDASGMLGPLLGGAVIHAGFGYRGVFMAAAFMVLCSGAFMVLDRLRLALWDRREQQRR</sequence>
<reference evidence="7" key="1">
    <citation type="submission" date="2016-10" db="EMBL/GenBank/DDBJ databases">
        <authorList>
            <person name="Wegmann U."/>
        </authorList>
    </citation>
    <scope>NUCLEOTIDE SEQUENCE [LARGE SCALE GENOMIC DNA]</scope>
</reference>
<feature type="transmembrane region" description="Helical" evidence="4">
    <location>
        <begin position="55"/>
        <end position="76"/>
    </location>
</feature>
<dbReference type="PROSITE" id="PS50850">
    <property type="entry name" value="MFS"/>
    <property type="match status" value="1"/>
</dbReference>
<dbReference type="InterPro" id="IPR020846">
    <property type="entry name" value="MFS_dom"/>
</dbReference>
<dbReference type="AlphaFoldDB" id="A0A1K1LF36"/>
<keyword evidence="1 4" id="KW-0812">Transmembrane</keyword>
<dbReference type="RefSeq" id="WP_072334961.1">
    <property type="nucleotide sequence ID" value="NZ_CALUWT010000003.1"/>
</dbReference>
<feature type="transmembrane region" description="Helical" evidence="4">
    <location>
        <begin position="107"/>
        <end position="133"/>
    </location>
</feature>
<accession>A0A1K1LF36</accession>
<dbReference type="Pfam" id="PF07690">
    <property type="entry name" value="MFS_1"/>
    <property type="match status" value="1"/>
</dbReference>
<gene>
    <name evidence="6" type="ORF">DESPIGER_1484</name>
</gene>
<dbReference type="InterPro" id="IPR011701">
    <property type="entry name" value="MFS"/>
</dbReference>
<organism evidence="6 7">
    <name type="scientific">Desulfovibrio piger</name>
    <dbReference type="NCBI Taxonomy" id="901"/>
    <lineage>
        <taxon>Bacteria</taxon>
        <taxon>Pseudomonadati</taxon>
        <taxon>Thermodesulfobacteriota</taxon>
        <taxon>Desulfovibrionia</taxon>
        <taxon>Desulfovibrionales</taxon>
        <taxon>Desulfovibrionaceae</taxon>
        <taxon>Desulfovibrio</taxon>
    </lineage>
</organism>
<feature type="domain" description="Major facilitator superfamily (MFS) profile" evidence="5">
    <location>
        <begin position="221"/>
        <end position="410"/>
    </location>
</feature>
<dbReference type="OrthoDB" id="5421104at2"/>
<feature type="transmembrane region" description="Helical" evidence="4">
    <location>
        <begin position="288"/>
        <end position="310"/>
    </location>
</feature>
<feature type="transmembrane region" description="Helical" evidence="4">
    <location>
        <begin position="316"/>
        <end position="334"/>
    </location>
</feature>
<evidence type="ECO:0000259" key="5">
    <source>
        <dbReference type="PROSITE" id="PS50850"/>
    </source>
</evidence>
<dbReference type="KEGG" id="dpg:DESPIGER_1484"/>
<evidence type="ECO:0000256" key="2">
    <source>
        <dbReference type="ARBA" id="ARBA00022989"/>
    </source>
</evidence>